<keyword evidence="1" id="KW-0472">Membrane</keyword>
<dbReference type="EMBL" id="JAVTTO010000002">
    <property type="protein sequence ID" value="MDT7832167.1"/>
    <property type="molecule type" value="Genomic_DNA"/>
</dbReference>
<dbReference type="InterPro" id="IPR016024">
    <property type="entry name" value="ARM-type_fold"/>
</dbReference>
<evidence type="ECO:0000313" key="3">
    <source>
        <dbReference type="Proteomes" id="UP001257277"/>
    </source>
</evidence>
<gene>
    <name evidence="2" type="ORF">RQM59_07225</name>
</gene>
<keyword evidence="1" id="KW-0812">Transmembrane</keyword>
<organism evidence="2 3">
    <name type="scientific">Asprobacillus argus</name>
    <dbReference type="NCBI Taxonomy" id="3076534"/>
    <lineage>
        <taxon>Bacteria</taxon>
        <taxon>Pseudomonadati</taxon>
        <taxon>Bacteroidota</taxon>
        <taxon>Flavobacteriia</taxon>
        <taxon>Flavobacteriales</taxon>
        <taxon>Flavobacteriaceae</taxon>
        <taxon>Asprobacillus</taxon>
    </lineage>
</organism>
<dbReference type="RefSeq" id="WP_349241417.1">
    <property type="nucleotide sequence ID" value="NZ_JAVTTO010000002.1"/>
</dbReference>
<accession>A0ABU3LGI2</accession>
<dbReference type="SUPFAM" id="SSF48371">
    <property type="entry name" value="ARM repeat"/>
    <property type="match status" value="1"/>
</dbReference>
<keyword evidence="1" id="KW-1133">Transmembrane helix</keyword>
<dbReference type="InterPro" id="IPR011989">
    <property type="entry name" value="ARM-like"/>
</dbReference>
<dbReference type="Pfam" id="PF13646">
    <property type="entry name" value="HEAT_2"/>
    <property type="match status" value="1"/>
</dbReference>
<comment type="caution">
    <text evidence="2">The sequence shown here is derived from an EMBL/GenBank/DDBJ whole genome shotgun (WGS) entry which is preliminary data.</text>
</comment>
<keyword evidence="3" id="KW-1185">Reference proteome</keyword>
<evidence type="ECO:0000313" key="2">
    <source>
        <dbReference type="EMBL" id="MDT7832167.1"/>
    </source>
</evidence>
<dbReference type="Gene3D" id="1.25.10.10">
    <property type="entry name" value="Leucine-rich Repeat Variant"/>
    <property type="match status" value="1"/>
</dbReference>
<dbReference type="Proteomes" id="UP001257277">
    <property type="component" value="Unassembled WGS sequence"/>
</dbReference>
<proteinExistence type="predicted"/>
<sequence length="202" mass="23287">MNLKEYFQHHKEAFDDEKISTKADSLFETKLKEALHQPKKSKVIYLRYVSVAASIALLISVGFWWQYETHENEKQELLASLENNSAGERLEGVYRFNDEFSKEDEKIINTLIKILHEDTNANVKIATIDALLKFPSNEKIRKSLITAVEKEKTPLVQIKLIKSLGYLREHRAQKPLEDIINDEETFPIVKSNAALAMATLKQ</sequence>
<protein>
    <submittedName>
        <fullName evidence="2">HEAT repeat domain-containing protein</fullName>
    </submittedName>
</protein>
<feature type="transmembrane region" description="Helical" evidence="1">
    <location>
        <begin position="45"/>
        <end position="65"/>
    </location>
</feature>
<reference evidence="2 3" key="1">
    <citation type="submission" date="2023-09" db="EMBL/GenBank/DDBJ databases">
        <title>Novel taxa isolated from Blanes Bay.</title>
        <authorList>
            <person name="Rey-Velasco X."/>
            <person name="Lucena T."/>
        </authorList>
    </citation>
    <scope>NUCLEOTIDE SEQUENCE [LARGE SCALE GENOMIC DNA]</scope>
    <source>
        <strain evidence="2 3">S356</strain>
    </source>
</reference>
<name>A0ABU3LGI2_9FLAO</name>
<evidence type="ECO:0000256" key="1">
    <source>
        <dbReference type="SAM" id="Phobius"/>
    </source>
</evidence>